<dbReference type="EMBL" id="JABCIY010000243">
    <property type="protein sequence ID" value="KAF7186969.1"/>
    <property type="molecule type" value="Genomic_DNA"/>
</dbReference>
<protein>
    <submittedName>
        <fullName evidence="1">Uncharacterized protein</fullName>
    </submittedName>
</protein>
<gene>
    <name evidence="1" type="ORF">HII31_11700</name>
</gene>
<accession>A0A8H6R8B8</accession>
<evidence type="ECO:0000313" key="2">
    <source>
        <dbReference type="Proteomes" id="UP000660729"/>
    </source>
</evidence>
<name>A0A8H6R8B8_9PEZI</name>
<sequence>ALRVGKSELAESLEVLYRRSHSDSRLRHLMLAVLRQKRHRVKSTSMRKSRNSLGLRLPYVKNKNIATHTFTTQASLEFRSFLEDRVGLLGTCRQIRVEASPVFYHDSTRFEAAINGDITEPVVGWFRSIGVQNCQRLRCVSLRHELQEKDKSEHRRNNDIPLSGSDIGPLYMAQEILAQPLVKALAICGVPAGSISTPESIPATYTKLQKLEFLTSLTDAHWGQEISKAIAAQSTAFKTQST</sequence>
<feature type="non-terminal residue" evidence="1">
    <location>
        <position position="242"/>
    </location>
</feature>
<keyword evidence="2" id="KW-1185">Reference proteome</keyword>
<organism evidence="1 2">
    <name type="scientific">Pseudocercospora fuligena</name>
    <dbReference type="NCBI Taxonomy" id="685502"/>
    <lineage>
        <taxon>Eukaryota</taxon>
        <taxon>Fungi</taxon>
        <taxon>Dikarya</taxon>
        <taxon>Ascomycota</taxon>
        <taxon>Pezizomycotina</taxon>
        <taxon>Dothideomycetes</taxon>
        <taxon>Dothideomycetidae</taxon>
        <taxon>Mycosphaerellales</taxon>
        <taxon>Mycosphaerellaceae</taxon>
        <taxon>Pseudocercospora</taxon>
    </lineage>
</organism>
<comment type="caution">
    <text evidence="1">The sequence shown here is derived from an EMBL/GenBank/DDBJ whole genome shotgun (WGS) entry which is preliminary data.</text>
</comment>
<dbReference type="OrthoDB" id="3794033at2759"/>
<dbReference type="Proteomes" id="UP000660729">
    <property type="component" value="Unassembled WGS sequence"/>
</dbReference>
<proteinExistence type="predicted"/>
<dbReference type="AlphaFoldDB" id="A0A8H6R8B8"/>
<evidence type="ECO:0000313" key="1">
    <source>
        <dbReference type="EMBL" id="KAF7186969.1"/>
    </source>
</evidence>
<reference evidence="1" key="1">
    <citation type="submission" date="2020-04" db="EMBL/GenBank/DDBJ databases">
        <title>Draft genome resource of the tomato pathogen Pseudocercospora fuligena.</title>
        <authorList>
            <person name="Zaccaron A."/>
        </authorList>
    </citation>
    <scope>NUCLEOTIDE SEQUENCE</scope>
    <source>
        <strain evidence="1">PF001</strain>
    </source>
</reference>